<dbReference type="RefSeq" id="WP_091966161.1">
    <property type="nucleotide sequence ID" value="NZ_FMAI01000030.1"/>
</dbReference>
<dbReference type="PANTHER" id="PTHR44591">
    <property type="entry name" value="STRESS RESPONSE REGULATOR PROTEIN 1"/>
    <property type="match status" value="1"/>
</dbReference>
<dbReference type="InterPro" id="IPR011006">
    <property type="entry name" value="CheY-like_superfamily"/>
</dbReference>
<dbReference type="InterPro" id="IPR001789">
    <property type="entry name" value="Sig_transdc_resp-reg_receiver"/>
</dbReference>
<sequence length="114" mass="12592">MKHTVLVVDDDADVLDVIASMLEELGCDVVRASSGAEALDTLAGNEKISILITDINMPGMDGHELAERGIRIRPKLKVLQLSGRERRRDGFPMIRKPFSEDDLARVMRETTGVC</sequence>
<reference evidence="6" key="1">
    <citation type="submission" date="2016-08" db="EMBL/GenBank/DDBJ databases">
        <authorList>
            <person name="Varghese N."/>
            <person name="Submissions Spin"/>
        </authorList>
    </citation>
    <scope>NUCLEOTIDE SEQUENCE [LARGE SCALE GENOMIC DNA]</scope>
    <source>
        <strain evidence="6">ERR11</strain>
    </source>
</reference>
<dbReference type="InterPro" id="IPR050595">
    <property type="entry name" value="Bact_response_regulator"/>
</dbReference>
<name>A0A1C3XRM3_9BRAD</name>
<dbReference type="Gene3D" id="3.40.50.2300">
    <property type="match status" value="1"/>
</dbReference>
<gene>
    <name evidence="5" type="ORF">GA0061098_103063</name>
</gene>
<dbReference type="GO" id="GO:0000160">
    <property type="term" value="P:phosphorelay signal transduction system"/>
    <property type="evidence" value="ECO:0007669"/>
    <property type="project" value="UniProtKB-KW"/>
</dbReference>
<keyword evidence="2" id="KW-0902">Two-component regulatory system</keyword>
<organism evidence="5 6">
    <name type="scientific">Bradyrhizobium shewense</name>
    <dbReference type="NCBI Taxonomy" id="1761772"/>
    <lineage>
        <taxon>Bacteria</taxon>
        <taxon>Pseudomonadati</taxon>
        <taxon>Pseudomonadota</taxon>
        <taxon>Alphaproteobacteria</taxon>
        <taxon>Hyphomicrobiales</taxon>
        <taxon>Nitrobacteraceae</taxon>
        <taxon>Bradyrhizobium</taxon>
    </lineage>
</organism>
<dbReference type="Pfam" id="PF00072">
    <property type="entry name" value="Response_reg"/>
    <property type="match status" value="1"/>
</dbReference>
<evidence type="ECO:0000313" key="6">
    <source>
        <dbReference type="Proteomes" id="UP000199184"/>
    </source>
</evidence>
<keyword evidence="1 3" id="KW-0597">Phosphoprotein</keyword>
<keyword evidence="6" id="KW-1185">Reference proteome</keyword>
<dbReference type="Proteomes" id="UP000199184">
    <property type="component" value="Unassembled WGS sequence"/>
</dbReference>
<dbReference type="AlphaFoldDB" id="A0A1C3XRM3"/>
<dbReference type="PROSITE" id="PS50110">
    <property type="entry name" value="RESPONSE_REGULATORY"/>
    <property type="match status" value="1"/>
</dbReference>
<dbReference type="EMBL" id="FMAI01000030">
    <property type="protein sequence ID" value="SCB54795.1"/>
    <property type="molecule type" value="Genomic_DNA"/>
</dbReference>
<feature type="domain" description="Response regulatory" evidence="4">
    <location>
        <begin position="4"/>
        <end position="111"/>
    </location>
</feature>
<evidence type="ECO:0000256" key="3">
    <source>
        <dbReference type="PROSITE-ProRule" id="PRU00169"/>
    </source>
</evidence>
<evidence type="ECO:0000256" key="1">
    <source>
        <dbReference type="ARBA" id="ARBA00022553"/>
    </source>
</evidence>
<proteinExistence type="predicted"/>
<evidence type="ECO:0000313" key="5">
    <source>
        <dbReference type="EMBL" id="SCB54795.1"/>
    </source>
</evidence>
<evidence type="ECO:0000259" key="4">
    <source>
        <dbReference type="PROSITE" id="PS50110"/>
    </source>
</evidence>
<accession>A0A1C3XRM3</accession>
<dbReference type="SMART" id="SM00448">
    <property type="entry name" value="REC"/>
    <property type="match status" value="1"/>
</dbReference>
<dbReference type="SUPFAM" id="SSF52172">
    <property type="entry name" value="CheY-like"/>
    <property type="match status" value="1"/>
</dbReference>
<feature type="modified residue" description="4-aspartylphosphate" evidence="3">
    <location>
        <position position="54"/>
    </location>
</feature>
<dbReference type="PANTHER" id="PTHR44591:SF14">
    <property type="entry name" value="PROTEIN PILG"/>
    <property type="match status" value="1"/>
</dbReference>
<protein>
    <submittedName>
        <fullName evidence="5">Response regulator receiver domain-containing protein</fullName>
    </submittedName>
</protein>
<evidence type="ECO:0000256" key="2">
    <source>
        <dbReference type="ARBA" id="ARBA00023012"/>
    </source>
</evidence>